<reference evidence="1 2" key="1">
    <citation type="submission" date="2021-02" db="EMBL/GenBank/DDBJ databases">
        <title>De Novo genome assembly of isolated myxobacteria.</title>
        <authorList>
            <person name="Stevens D.C."/>
        </authorList>
    </citation>
    <scope>NUCLEOTIDE SEQUENCE [LARGE SCALE GENOMIC DNA]</scope>
    <source>
        <strain evidence="2">SCPEA02</strain>
    </source>
</reference>
<proteinExistence type="predicted"/>
<organism evidence="1 2">
    <name type="scientific">Pyxidicoccus parkwayensis</name>
    <dbReference type="NCBI Taxonomy" id="2813578"/>
    <lineage>
        <taxon>Bacteria</taxon>
        <taxon>Pseudomonadati</taxon>
        <taxon>Myxococcota</taxon>
        <taxon>Myxococcia</taxon>
        <taxon>Myxococcales</taxon>
        <taxon>Cystobacterineae</taxon>
        <taxon>Myxococcaceae</taxon>
        <taxon>Pyxidicoccus</taxon>
    </lineage>
</organism>
<protein>
    <recommendedName>
        <fullName evidence="3">HNH domain-containing protein</fullName>
    </recommendedName>
</protein>
<dbReference type="Gene3D" id="1.10.30.50">
    <property type="match status" value="1"/>
</dbReference>
<gene>
    <name evidence="1" type="ORF">JY651_43545</name>
</gene>
<evidence type="ECO:0008006" key="3">
    <source>
        <dbReference type="Google" id="ProtNLM"/>
    </source>
</evidence>
<dbReference type="RefSeq" id="WP_206723526.1">
    <property type="nucleotide sequence ID" value="NZ_CP071090.1"/>
</dbReference>
<dbReference type="EMBL" id="CP071090">
    <property type="protein sequence ID" value="QSQ21949.1"/>
    <property type="molecule type" value="Genomic_DNA"/>
</dbReference>
<keyword evidence="2" id="KW-1185">Reference proteome</keyword>
<sequence>MIRLNKGPQPTDSSIEQRVQATQLLTQTFQLLVAAYTELEKKLGPGRPISLTNDIRQWLSGRGVPDNILKEVVFGQQIVENWVVNHKATWVQAVRPLVGFGSGVFDSKLYANKPLKQALVTRQDGKCAYCETRLTDVAHGDVEHFRPKAGYLLDHALQPEAYYWCAYDWDNLYFACQICNETFKGNRFPIMPGTQRATATTALDASVLIDPGTEEPRDFIRFNPLTAKAYPYDVLRVSLTPQDLNTLVLLNPDKIDEVVQRTMATGVLSRGASTINILGLNRATLVRARAGQLRQLRALLLASLITGTEQAGVQQALAQYTNPGPGPFSPEYLSASVDALLAWQAMSQQGSPWHRFGWIASYDTLIATVPPPPEPTPDFSGDDSIMYLVRPDDPKPTEVRRLVYVKKDQELDQAALDGWFVAVNLETEGDDKTSIVTKSGANLTLSELVAHNAPWNFFKKGNVFVTGEFTPLFNAV</sequence>
<name>A0ABX7NX23_9BACT</name>
<dbReference type="Proteomes" id="UP000662747">
    <property type="component" value="Chromosome"/>
</dbReference>
<accession>A0ABX7NX23</accession>
<evidence type="ECO:0000313" key="2">
    <source>
        <dbReference type="Proteomes" id="UP000662747"/>
    </source>
</evidence>
<evidence type="ECO:0000313" key="1">
    <source>
        <dbReference type="EMBL" id="QSQ21949.1"/>
    </source>
</evidence>